<dbReference type="SUPFAM" id="SSF55031">
    <property type="entry name" value="Bacterial exopeptidase dimerisation domain"/>
    <property type="match status" value="1"/>
</dbReference>
<dbReference type="AlphaFoldDB" id="A0A0H0XUV7"/>
<keyword evidence="3" id="KW-0378">Hydrolase</keyword>
<proteinExistence type="predicted"/>
<dbReference type="InterPro" id="IPR011650">
    <property type="entry name" value="Peptidase_M20_dimer"/>
</dbReference>
<dbReference type="Proteomes" id="UP000053455">
    <property type="component" value="Unassembled WGS sequence"/>
</dbReference>
<evidence type="ECO:0000256" key="5">
    <source>
        <dbReference type="SAM" id="SignalP"/>
    </source>
</evidence>
<feature type="chain" id="PRO_5002589637" evidence="5">
    <location>
        <begin position="21"/>
        <end position="438"/>
    </location>
</feature>
<dbReference type="InterPro" id="IPR036264">
    <property type="entry name" value="Bact_exopeptidase_dim_dom"/>
</dbReference>
<dbReference type="EMBL" id="LBHU01000002">
    <property type="protein sequence ID" value="KLI64080.1"/>
    <property type="molecule type" value="Genomic_DNA"/>
</dbReference>
<dbReference type="OrthoDB" id="9776600at2"/>
<dbReference type="GO" id="GO:0046872">
    <property type="term" value="F:metal ion binding"/>
    <property type="evidence" value="ECO:0007669"/>
    <property type="project" value="UniProtKB-KW"/>
</dbReference>
<dbReference type="Pfam" id="PF07687">
    <property type="entry name" value="M20_dimer"/>
    <property type="match status" value="1"/>
</dbReference>
<comment type="cofactor">
    <cofactor evidence="1">
        <name>Zn(2+)</name>
        <dbReference type="ChEBI" id="CHEBI:29105"/>
    </cofactor>
</comment>
<dbReference type="SUPFAM" id="SSF53187">
    <property type="entry name" value="Zn-dependent exopeptidases"/>
    <property type="match status" value="1"/>
</dbReference>
<evidence type="ECO:0000256" key="3">
    <source>
        <dbReference type="ARBA" id="ARBA00022801"/>
    </source>
</evidence>
<reference evidence="7 8" key="1">
    <citation type="submission" date="2015-04" db="EMBL/GenBank/DDBJ databases">
        <title>The draft genome sequence of Erythrobacter marinus HWDM-33.</title>
        <authorList>
            <person name="Zhuang L."/>
            <person name="Liu Y."/>
            <person name="Shao Z."/>
        </authorList>
    </citation>
    <scope>NUCLEOTIDE SEQUENCE [LARGE SCALE GENOMIC DNA]</scope>
    <source>
        <strain evidence="7 8">HWDM-33</strain>
    </source>
</reference>
<keyword evidence="5" id="KW-0732">Signal</keyword>
<protein>
    <submittedName>
        <fullName evidence="7">Peptidase M20</fullName>
    </submittedName>
</protein>
<keyword evidence="4" id="KW-0862">Zinc</keyword>
<feature type="signal peptide" evidence="5">
    <location>
        <begin position="1"/>
        <end position="20"/>
    </location>
</feature>
<dbReference type="Pfam" id="PF01546">
    <property type="entry name" value="Peptidase_M20"/>
    <property type="match status" value="1"/>
</dbReference>
<dbReference type="PROSITE" id="PS00758">
    <property type="entry name" value="ARGE_DAPE_CPG2_1"/>
    <property type="match status" value="1"/>
</dbReference>
<dbReference type="PANTHER" id="PTHR43808">
    <property type="entry name" value="ACETYLORNITHINE DEACETYLASE"/>
    <property type="match status" value="1"/>
</dbReference>
<evidence type="ECO:0000313" key="7">
    <source>
        <dbReference type="EMBL" id="KLI64080.1"/>
    </source>
</evidence>
<dbReference type="PANTHER" id="PTHR43808:SF32">
    <property type="entry name" value="ARGE_DAPE-RELATED DEACYLASE"/>
    <property type="match status" value="1"/>
</dbReference>
<sequence length="438" mass="46694">MRGPAAFVLSALVLSAPAAAQLAPPEQAITSAVEAGFEDDVALLEAMVNINSGTHNHEGVRAVADLLIPEFEALGFTTEFIDQSHVDRAGHLFARHEGNPGATRILMIGHIDTVFEPTSPFQTFIRDGDTAIGPGVNDNKGGIIVILSALRAMQAAGTLDSANIVVALTGDEEDAGYPIEQSREHLIRTGQWADVALGFEGLAVMEERDMGVVARRSSNNWTLNTTGQSGHSSRIFTDGAGYGAIYEMTRILDAFRRELPEENLTYNVGFMAGGTPAEMGEDNLSATTIGKTNIIPDSAVARGDLRTISQEQTERVAAAMQVIVDNNLTGTDAQISFNFRYPPMSPTDANRALLARLNVINADMGLEQMAEFPPALRGAADISFVAPYTDGLAGMGPNGSGAHAEGESVDLASFIRQAQRAAILMTRLAAEDYPRQEH</sequence>
<dbReference type="PATRIC" id="fig|874156.12.peg.1692"/>
<dbReference type="InterPro" id="IPR002933">
    <property type="entry name" value="Peptidase_M20"/>
</dbReference>
<evidence type="ECO:0000313" key="8">
    <source>
        <dbReference type="Proteomes" id="UP000053455"/>
    </source>
</evidence>
<name>A0A0H0XUV7_9SPHN</name>
<keyword evidence="2" id="KW-0479">Metal-binding</keyword>
<evidence type="ECO:0000256" key="4">
    <source>
        <dbReference type="ARBA" id="ARBA00022833"/>
    </source>
</evidence>
<keyword evidence="8" id="KW-1185">Reference proteome</keyword>
<dbReference type="GO" id="GO:0016787">
    <property type="term" value="F:hydrolase activity"/>
    <property type="evidence" value="ECO:0007669"/>
    <property type="project" value="UniProtKB-KW"/>
</dbReference>
<comment type="caution">
    <text evidence="7">The sequence shown here is derived from an EMBL/GenBank/DDBJ whole genome shotgun (WGS) entry which is preliminary data.</text>
</comment>
<feature type="domain" description="Peptidase M20 dimerisation" evidence="6">
    <location>
        <begin position="213"/>
        <end position="327"/>
    </location>
</feature>
<organism evidence="7 8">
    <name type="scientific">Aurantiacibacter marinus</name>
    <dbReference type="NCBI Taxonomy" id="874156"/>
    <lineage>
        <taxon>Bacteria</taxon>
        <taxon>Pseudomonadati</taxon>
        <taxon>Pseudomonadota</taxon>
        <taxon>Alphaproteobacteria</taxon>
        <taxon>Sphingomonadales</taxon>
        <taxon>Erythrobacteraceae</taxon>
        <taxon>Aurantiacibacter</taxon>
    </lineage>
</organism>
<dbReference type="STRING" id="874156.GCA_001021555_01674"/>
<dbReference type="Gene3D" id="3.30.70.360">
    <property type="match status" value="1"/>
</dbReference>
<dbReference type="Gene3D" id="3.40.630.10">
    <property type="entry name" value="Zn peptidases"/>
    <property type="match status" value="1"/>
</dbReference>
<gene>
    <name evidence="7" type="ORF">AAV99_08225</name>
</gene>
<accession>A0A0H0XUV7</accession>
<dbReference type="InterPro" id="IPR050072">
    <property type="entry name" value="Peptidase_M20A"/>
</dbReference>
<evidence type="ECO:0000256" key="1">
    <source>
        <dbReference type="ARBA" id="ARBA00001947"/>
    </source>
</evidence>
<dbReference type="InterPro" id="IPR001261">
    <property type="entry name" value="ArgE/DapE_CS"/>
</dbReference>
<evidence type="ECO:0000256" key="2">
    <source>
        <dbReference type="ARBA" id="ARBA00022723"/>
    </source>
</evidence>
<evidence type="ECO:0000259" key="6">
    <source>
        <dbReference type="Pfam" id="PF07687"/>
    </source>
</evidence>